<evidence type="ECO:0000256" key="11">
    <source>
        <dbReference type="ARBA" id="ARBA00023136"/>
    </source>
</evidence>
<dbReference type="GO" id="GO:0005886">
    <property type="term" value="C:plasma membrane"/>
    <property type="evidence" value="ECO:0007669"/>
    <property type="project" value="UniProtKB-SubCell"/>
</dbReference>
<evidence type="ECO:0000256" key="3">
    <source>
        <dbReference type="ARBA" id="ARBA00022448"/>
    </source>
</evidence>
<feature type="transmembrane region" description="Helical" evidence="12">
    <location>
        <begin position="96"/>
        <end position="118"/>
    </location>
</feature>
<gene>
    <name evidence="14" type="ORF">CUJ84_Chr002221</name>
</gene>
<evidence type="ECO:0000256" key="4">
    <source>
        <dbReference type="ARBA" id="ARBA00022475"/>
    </source>
</evidence>
<evidence type="ECO:0000256" key="6">
    <source>
        <dbReference type="ARBA" id="ARBA00022692"/>
    </source>
</evidence>
<evidence type="ECO:0000313" key="14">
    <source>
        <dbReference type="EMBL" id="AUW42583.1"/>
    </source>
</evidence>
<reference evidence="14 15" key="1">
    <citation type="submission" date="2017-11" db="EMBL/GenBank/DDBJ databases">
        <title>Complete genome of Rhizobium leguminosarum Norway, an ineffective micro-symbiont.</title>
        <authorList>
            <person name="Hoffrichter A."/>
            <person name="Liang J."/>
            <person name="Brachmann A."/>
            <person name="Marin M."/>
        </authorList>
    </citation>
    <scope>NUCLEOTIDE SEQUENCE [LARGE SCALE GENOMIC DNA]</scope>
    <source>
        <strain evidence="14 15">Norway</strain>
    </source>
</reference>
<keyword evidence="9 12" id="KW-1133">Transmembrane helix</keyword>
<dbReference type="AlphaFoldDB" id="A0A2K9Z2X1"/>
<feature type="transmembrane region" description="Helical" evidence="12">
    <location>
        <begin position="12"/>
        <end position="34"/>
    </location>
</feature>
<dbReference type="GO" id="GO:0009055">
    <property type="term" value="F:electron transfer activity"/>
    <property type="evidence" value="ECO:0007669"/>
    <property type="project" value="UniProtKB-UniRule"/>
</dbReference>
<evidence type="ECO:0000256" key="10">
    <source>
        <dbReference type="ARBA" id="ARBA00023004"/>
    </source>
</evidence>
<evidence type="ECO:0000256" key="1">
    <source>
        <dbReference type="ARBA" id="ARBA00004651"/>
    </source>
</evidence>
<name>A0A2K9Z2X1_RHILE</name>
<protein>
    <submittedName>
        <fullName evidence="14">Cytochrome bd ubiquinol oxidase subunit I</fullName>
    </submittedName>
</protein>
<dbReference type="PIRSF" id="PIRSF006446">
    <property type="entry name" value="Cyt_quinol_oxidase_1"/>
    <property type="match status" value="1"/>
</dbReference>
<dbReference type="GO" id="GO:0016682">
    <property type="term" value="F:oxidoreductase activity, acting on diphenols and related substances as donors, oxygen as acceptor"/>
    <property type="evidence" value="ECO:0007669"/>
    <property type="project" value="TreeGrafter"/>
</dbReference>
<dbReference type="Proteomes" id="UP000238523">
    <property type="component" value="Chromosome"/>
</dbReference>
<dbReference type="PANTHER" id="PTHR30365:SF14">
    <property type="entry name" value="CYTOCHROME BD MENAQUINOL OXIDASE SUBUNIT I-RELATED"/>
    <property type="match status" value="1"/>
</dbReference>
<keyword evidence="4 12" id="KW-1003">Cell membrane</keyword>
<feature type="transmembrane region" description="Helical" evidence="12">
    <location>
        <begin position="125"/>
        <end position="147"/>
    </location>
</feature>
<evidence type="ECO:0000256" key="8">
    <source>
        <dbReference type="ARBA" id="ARBA00022982"/>
    </source>
</evidence>
<dbReference type="GO" id="GO:0070069">
    <property type="term" value="C:cytochrome complex"/>
    <property type="evidence" value="ECO:0007669"/>
    <property type="project" value="UniProtKB-UniRule"/>
</dbReference>
<organism evidence="14 15">
    <name type="scientific">Rhizobium leguminosarum</name>
    <dbReference type="NCBI Taxonomy" id="384"/>
    <lineage>
        <taxon>Bacteria</taxon>
        <taxon>Pseudomonadati</taxon>
        <taxon>Pseudomonadota</taxon>
        <taxon>Alphaproteobacteria</taxon>
        <taxon>Hyphomicrobiales</taxon>
        <taxon>Rhizobiaceae</taxon>
        <taxon>Rhizobium/Agrobacterium group</taxon>
        <taxon>Rhizobium</taxon>
    </lineage>
</organism>
<evidence type="ECO:0000256" key="2">
    <source>
        <dbReference type="ARBA" id="ARBA00009819"/>
    </source>
</evidence>
<dbReference type="GO" id="GO:0019646">
    <property type="term" value="P:aerobic electron transport chain"/>
    <property type="evidence" value="ECO:0007669"/>
    <property type="project" value="InterPro"/>
</dbReference>
<keyword evidence="11 12" id="KW-0472">Membrane</keyword>
<keyword evidence="7 12" id="KW-0479">Metal-binding</keyword>
<evidence type="ECO:0000313" key="15">
    <source>
        <dbReference type="Proteomes" id="UP000238523"/>
    </source>
</evidence>
<dbReference type="PANTHER" id="PTHR30365">
    <property type="entry name" value="CYTOCHROME D UBIQUINOL OXIDASE"/>
    <property type="match status" value="1"/>
</dbReference>
<feature type="transmembrane region" description="Helical" evidence="12">
    <location>
        <begin position="406"/>
        <end position="432"/>
    </location>
</feature>
<evidence type="ECO:0000256" key="7">
    <source>
        <dbReference type="ARBA" id="ARBA00022723"/>
    </source>
</evidence>
<dbReference type="RefSeq" id="WP_105006133.1">
    <property type="nucleotide sequence ID" value="NZ_CP025012.1"/>
</dbReference>
<dbReference type="Pfam" id="PF01654">
    <property type="entry name" value="Cyt_bd_oxida_I"/>
    <property type="match status" value="1"/>
</dbReference>
<proteinExistence type="inferred from homology"/>
<comment type="similarity">
    <text evidence="2 12">Belongs to the cytochrome ubiquinol oxidase subunit 1 family.</text>
</comment>
<feature type="transmembrane region" description="Helical" evidence="12">
    <location>
        <begin position="220"/>
        <end position="240"/>
    </location>
</feature>
<keyword evidence="3 12" id="KW-0813">Transport</keyword>
<evidence type="ECO:0000256" key="12">
    <source>
        <dbReference type="PIRNR" id="PIRNR006446"/>
    </source>
</evidence>
<dbReference type="GO" id="GO:0046872">
    <property type="term" value="F:metal ion binding"/>
    <property type="evidence" value="ECO:0007669"/>
    <property type="project" value="UniProtKB-UniRule"/>
</dbReference>
<dbReference type="EMBL" id="CP025012">
    <property type="protein sequence ID" value="AUW42583.1"/>
    <property type="molecule type" value="Genomic_DNA"/>
</dbReference>
<keyword evidence="8 12" id="KW-0249">Electron transport</keyword>
<feature type="region of interest" description="Disordered" evidence="13">
    <location>
        <begin position="448"/>
        <end position="469"/>
    </location>
</feature>
<evidence type="ECO:0000256" key="5">
    <source>
        <dbReference type="ARBA" id="ARBA00022617"/>
    </source>
</evidence>
<keyword evidence="10 12" id="KW-0408">Iron</keyword>
<keyword evidence="6 12" id="KW-0812">Transmembrane</keyword>
<feature type="transmembrane region" description="Helical" evidence="12">
    <location>
        <begin position="55"/>
        <end position="76"/>
    </location>
</feature>
<feature type="transmembrane region" description="Helical" evidence="12">
    <location>
        <begin position="355"/>
        <end position="378"/>
    </location>
</feature>
<feature type="transmembrane region" description="Helical" evidence="12">
    <location>
        <begin position="187"/>
        <end position="208"/>
    </location>
</feature>
<sequence length="469" mass="52326">MEITALLLSRVQFAGTISFHIIFPAFTVGLAAYLCFLEGMSLKTGMSVYRRLFEFWLRVFAIAFGLGVVTGIVMAFQFGTNWSELSRRTGSIQGPLLGYESFTAFALEASFFGVLMFGRNRVRPGFYFLACFMVAFGTTMSSFWIMVNNSWMQWPVGFVVREDGVYEPTDWIAIIFSPVAWVRFPHMLLAAYLTSAFCVAATGAWHLLRGRFKSEAGVMLRTGLGLAAILVPIQIGFGHLTGDYVHDKQPAKFAAIEGRWNDEQPATEVLIAWPDEETEQNYFQVGVPYLGSLIGSMSFTSKEVGLRSFPVEDRPRVLIPFFAFRIMVGCGLLMLFLAWVGTACSWAGRIEQQRWLLWGTFCSFPVGFIATLTGWFVAEVGRQPWTVYGVLRTAEAATPFLAKSQVAFSLALFGVVYSILFVFGSIYIYVLLKRGPIQGLRPNDVVGNPKRPLSESHDAAMAATQERFP</sequence>
<comment type="subcellular location">
    <subcellularLocation>
        <location evidence="12">Cell inner membrane</location>
    </subcellularLocation>
    <subcellularLocation>
        <location evidence="1">Cell membrane</location>
        <topology evidence="1">Multi-pass membrane protein</topology>
    </subcellularLocation>
</comment>
<dbReference type="GO" id="GO:0020037">
    <property type="term" value="F:heme binding"/>
    <property type="evidence" value="ECO:0007669"/>
    <property type="project" value="TreeGrafter"/>
</dbReference>
<evidence type="ECO:0000256" key="9">
    <source>
        <dbReference type="ARBA" id="ARBA00022989"/>
    </source>
</evidence>
<accession>A0A2K9Z2X1</accession>
<dbReference type="InterPro" id="IPR002585">
    <property type="entry name" value="Cyt-d_ubiquinol_oxidase_su_1"/>
</dbReference>
<keyword evidence="5 12" id="KW-0349">Heme</keyword>
<evidence type="ECO:0000256" key="13">
    <source>
        <dbReference type="SAM" id="MobiDB-lite"/>
    </source>
</evidence>
<feature type="transmembrane region" description="Helical" evidence="12">
    <location>
        <begin position="317"/>
        <end position="343"/>
    </location>
</feature>